<feature type="signal peptide" evidence="2">
    <location>
        <begin position="1"/>
        <end position="23"/>
    </location>
</feature>
<dbReference type="Pfam" id="PF13163">
    <property type="entry name" value="DUF3999"/>
    <property type="match status" value="1"/>
</dbReference>
<keyword evidence="1" id="KW-1133">Transmembrane helix</keyword>
<proteinExistence type="predicted"/>
<gene>
    <name evidence="3" type="ORF">GHT07_02655</name>
</gene>
<evidence type="ECO:0000256" key="2">
    <source>
        <dbReference type="SAM" id="SignalP"/>
    </source>
</evidence>
<dbReference type="Proteomes" id="UP000487350">
    <property type="component" value="Unassembled WGS sequence"/>
</dbReference>
<dbReference type="RefSeq" id="WP_153583512.1">
    <property type="nucleotide sequence ID" value="NZ_WJBU01000002.1"/>
</dbReference>
<name>A0A844APW9_9BURK</name>
<dbReference type="EMBL" id="WJBU01000002">
    <property type="protein sequence ID" value="MRD46165.1"/>
    <property type="molecule type" value="Genomic_DNA"/>
</dbReference>
<dbReference type="AlphaFoldDB" id="A0A844APW9"/>
<keyword evidence="1" id="KW-0472">Membrane</keyword>
<evidence type="ECO:0000256" key="1">
    <source>
        <dbReference type="SAM" id="Phobius"/>
    </source>
</evidence>
<feature type="chain" id="PRO_5032353371" evidence="2">
    <location>
        <begin position="24"/>
        <end position="469"/>
    </location>
</feature>
<evidence type="ECO:0000313" key="3">
    <source>
        <dbReference type="EMBL" id="MRD46165.1"/>
    </source>
</evidence>
<keyword evidence="1" id="KW-0812">Transmembrane</keyword>
<dbReference type="InterPro" id="IPR025060">
    <property type="entry name" value="DUF3999"/>
</dbReference>
<accession>A0A844APW9</accession>
<sequence length="469" mass="48703">MTHPLFRLAFALAALCLAGQSHAQSNAQPPQPSQFAWRAPVELPANASLARVALPAPALMRMQSADARDVRVFNAAGEAVAFAVIGAGPAAAAPAVRTGMLPAMPLFSAAAGANDRPRKGAVKVRIADADRSVWVQIDGQLPLDPNASKINSVIVDLRAQAKPLSAIVVHGTLPLNAPVQVKASTSADLASWTDLPVRGRLYRFEPAGAPSNDTLEFESAATLERRYLRLDWASQEGVAVTSIEGVIASGVPAPERAHGDLPAARVENKGLEFQLGFATPVAALALATPRANTLLPVRVLARNEVSQPWRVIGQTVVYRVGEAGKEATNSALPLNGVSARWLRVESANGVDLSASPLSATVQFDPVQLVFVATGSPPFELAVGRAATPAAALPAGMLAGTLGGKRLDEVALATLGTAVVSSPSEASGGFLDRLRPEGVSQRAALLWAVLLGGVLLLGGVAWTLMRQLKG</sequence>
<evidence type="ECO:0000313" key="4">
    <source>
        <dbReference type="Proteomes" id="UP000487350"/>
    </source>
</evidence>
<protein>
    <submittedName>
        <fullName evidence="3">DUF3999 family protein</fullName>
    </submittedName>
</protein>
<keyword evidence="4" id="KW-1185">Reference proteome</keyword>
<dbReference type="OrthoDB" id="5405606at2"/>
<feature type="transmembrane region" description="Helical" evidence="1">
    <location>
        <begin position="443"/>
        <end position="464"/>
    </location>
</feature>
<comment type="caution">
    <text evidence="3">The sequence shown here is derived from an EMBL/GenBank/DDBJ whole genome shotgun (WGS) entry which is preliminary data.</text>
</comment>
<organism evidence="3 4">
    <name type="scientific">Caenimonas koreensis DSM 17982</name>
    <dbReference type="NCBI Taxonomy" id="1121255"/>
    <lineage>
        <taxon>Bacteria</taxon>
        <taxon>Pseudomonadati</taxon>
        <taxon>Pseudomonadota</taxon>
        <taxon>Betaproteobacteria</taxon>
        <taxon>Burkholderiales</taxon>
        <taxon>Comamonadaceae</taxon>
        <taxon>Caenimonas</taxon>
    </lineage>
</organism>
<keyword evidence="2" id="KW-0732">Signal</keyword>
<reference evidence="3 4" key="1">
    <citation type="submission" date="2019-11" db="EMBL/GenBank/DDBJ databases">
        <title>Caenimonas koreensis gen. nov., sp. nov., isolated from activated sludge.</title>
        <authorList>
            <person name="Seung H.R."/>
        </authorList>
    </citation>
    <scope>NUCLEOTIDE SEQUENCE [LARGE SCALE GENOMIC DNA]</scope>
    <source>
        <strain evidence="3 4">EMB320</strain>
    </source>
</reference>